<proteinExistence type="predicted"/>
<keyword evidence="1" id="KW-0472">Membrane</keyword>
<dbReference type="STRING" id="1263868.RESH_00082"/>
<dbReference type="EMBL" id="ANOF01000003">
    <property type="protein sequence ID" value="EMI29362.1"/>
    <property type="molecule type" value="Genomic_DNA"/>
</dbReference>
<name>M5SNL0_9BACT</name>
<dbReference type="AlphaFoldDB" id="M5SNL0"/>
<feature type="transmembrane region" description="Helical" evidence="1">
    <location>
        <begin position="29"/>
        <end position="49"/>
    </location>
</feature>
<protein>
    <submittedName>
        <fullName evidence="2">Putative membrane protein</fullName>
    </submittedName>
</protein>
<evidence type="ECO:0000313" key="3">
    <source>
        <dbReference type="Proteomes" id="UP000011996"/>
    </source>
</evidence>
<evidence type="ECO:0000313" key="2">
    <source>
        <dbReference type="EMBL" id="EMI29362.1"/>
    </source>
</evidence>
<dbReference type="RefSeq" id="WP_008662828.1">
    <property type="nucleotide sequence ID" value="NZ_ANOF01000003.1"/>
</dbReference>
<dbReference type="PATRIC" id="fig|1263868.3.peg.91"/>
<organism evidence="2 3">
    <name type="scientific">Rhodopirellula europaea SH398</name>
    <dbReference type="NCBI Taxonomy" id="1263868"/>
    <lineage>
        <taxon>Bacteria</taxon>
        <taxon>Pseudomonadati</taxon>
        <taxon>Planctomycetota</taxon>
        <taxon>Planctomycetia</taxon>
        <taxon>Pirellulales</taxon>
        <taxon>Pirellulaceae</taxon>
        <taxon>Rhodopirellula</taxon>
    </lineage>
</organism>
<evidence type="ECO:0000256" key="1">
    <source>
        <dbReference type="SAM" id="Phobius"/>
    </source>
</evidence>
<gene>
    <name evidence="2" type="ORF">RESH_00082</name>
</gene>
<reference evidence="2 3" key="1">
    <citation type="journal article" date="2013" name="Mar. Genomics">
        <title>Expression of sulfatases in Rhodopirellula baltica and the diversity of sulfatases in the genus Rhodopirellula.</title>
        <authorList>
            <person name="Wegner C.E."/>
            <person name="Richter-Heitmann T."/>
            <person name="Klindworth A."/>
            <person name="Klockow C."/>
            <person name="Richter M."/>
            <person name="Achstetter T."/>
            <person name="Glockner F.O."/>
            <person name="Harder J."/>
        </authorList>
    </citation>
    <scope>NUCLEOTIDE SEQUENCE [LARGE SCALE GENOMIC DNA]</scope>
    <source>
        <strain evidence="2 3">SH398</strain>
    </source>
</reference>
<comment type="caution">
    <text evidence="2">The sequence shown here is derived from an EMBL/GenBank/DDBJ whole genome shotgun (WGS) entry which is preliminary data.</text>
</comment>
<keyword evidence="1" id="KW-0812">Transmembrane</keyword>
<accession>M5SNL0</accession>
<sequence length="61" mass="6766">MLRFPVAILLASMTLCAVGMSVTWTIDPITVFLMALGWGWVCWPVLSLLGKKLASLFRVQL</sequence>
<keyword evidence="1" id="KW-1133">Transmembrane helix</keyword>
<dbReference type="Proteomes" id="UP000011996">
    <property type="component" value="Unassembled WGS sequence"/>
</dbReference>